<dbReference type="GO" id="GO:0005886">
    <property type="term" value="C:plasma membrane"/>
    <property type="evidence" value="ECO:0007669"/>
    <property type="project" value="UniProtKB-SubCell"/>
</dbReference>
<feature type="transmembrane region" description="Helical" evidence="6">
    <location>
        <begin position="81"/>
        <end position="97"/>
    </location>
</feature>
<evidence type="ECO:0000313" key="8">
    <source>
        <dbReference type="Proteomes" id="UP000451565"/>
    </source>
</evidence>
<gene>
    <name evidence="7" type="ORF">GEV47_05180</name>
</gene>
<dbReference type="AlphaFoldDB" id="A0A843YTV8"/>
<keyword evidence="8" id="KW-1185">Reference proteome</keyword>
<evidence type="ECO:0000256" key="2">
    <source>
        <dbReference type="ARBA" id="ARBA00022475"/>
    </source>
</evidence>
<feature type="transmembrane region" description="Helical" evidence="6">
    <location>
        <begin position="167"/>
        <end position="186"/>
    </location>
</feature>
<feature type="transmembrane region" description="Helical" evidence="6">
    <location>
        <begin position="104"/>
        <end position="126"/>
    </location>
</feature>
<organism evidence="7 8">
    <name type="scientific">Glaciimonas soli</name>
    <dbReference type="NCBI Taxonomy" id="2590999"/>
    <lineage>
        <taxon>Bacteria</taxon>
        <taxon>Pseudomonadati</taxon>
        <taxon>Pseudomonadota</taxon>
        <taxon>Betaproteobacteria</taxon>
        <taxon>Burkholderiales</taxon>
        <taxon>Oxalobacteraceae</taxon>
        <taxon>Glaciimonas</taxon>
    </lineage>
</organism>
<evidence type="ECO:0000313" key="7">
    <source>
        <dbReference type="EMBL" id="MQR00076.1"/>
    </source>
</evidence>
<accession>A0A843YTV8</accession>
<feature type="transmembrane region" description="Helical" evidence="6">
    <location>
        <begin position="39"/>
        <end position="61"/>
    </location>
</feature>
<name>A0A843YTV8_9BURK</name>
<keyword evidence="5 6" id="KW-0472">Membrane</keyword>
<dbReference type="EMBL" id="WINI01000001">
    <property type="protein sequence ID" value="MQR00076.1"/>
    <property type="molecule type" value="Genomic_DNA"/>
</dbReference>
<evidence type="ECO:0000256" key="6">
    <source>
        <dbReference type="SAM" id="Phobius"/>
    </source>
</evidence>
<evidence type="ECO:0000256" key="1">
    <source>
        <dbReference type="ARBA" id="ARBA00004651"/>
    </source>
</evidence>
<dbReference type="InterPro" id="IPR001851">
    <property type="entry name" value="ABC_transp_permease"/>
</dbReference>
<comment type="subcellular location">
    <subcellularLocation>
        <location evidence="1">Cell membrane</location>
        <topology evidence="1">Multi-pass membrane protein</topology>
    </subcellularLocation>
</comment>
<feature type="transmembrane region" description="Helical" evidence="6">
    <location>
        <begin position="255"/>
        <end position="275"/>
    </location>
</feature>
<dbReference type="Proteomes" id="UP000451565">
    <property type="component" value="Unassembled WGS sequence"/>
</dbReference>
<dbReference type="PANTHER" id="PTHR32196">
    <property type="entry name" value="ABC TRANSPORTER PERMEASE PROTEIN YPHD-RELATED-RELATED"/>
    <property type="match status" value="1"/>
</dbReference>
<sequence length="380" mass="40000">MSIPLSHDSVKKSDLAASTETRTGYAPLKQLLLFLRHPLFRPLAALALLLVVDLFMIPGFFHLEWKDGHLYGSLIDIVNRAAPLILTALGMTLVIATRGIDISVGAVVAISGTVAALLIGGTLQMHNGVPEYVSRIPMVWAIAAALGAAVLCGIWNGFLVSTLGLQPIIATLILMVGGRGLAQLLTDGQIITVYYKPFFYIGSGYLFGLPFSLFIAAGVFLGVTILMRKTALGLFIQAVGINPMASRLAGIRTGALIFFVYMFCSACAGVAGLMISSNIKSADANNAGLLMELDAILAVTLGGTSLGGGKFSLVGSVIGALIIQTLTYTIYSMGVPPEVNMVVKAVVVFAVCLSQSQEFHHLMPRLFGGAGKNSHSTGKK</sequence>
<proteinExistence type="predicted"/>
<keyword evidence="2" id="KW-1003">Cell membrane</keyword>
<dbReference type="OrthoDB" id="5422926at2"/>
<dbReference type="PANTHER" id="PTHR32196:SF19">
    <property type="entry name" value="GALACTOFURANOSE TRANSPORTER PERMEASE PROTEIN YTFT"/>
    <property type="match status" value="1"/>
</dbReference>
<feature type="transmembrane region" description="Helical" evidence="6">
    <location>
        <begin position="138"/>
        <end position="160"/>
    </location>
</feature>
<feature type="transmembrane region" description="Helical" evidence="6">
    <location>
        <begin position="313"/>
        <end position="331"/>
    </location>
</feature>
<dbReference type="GO" id="GO:0022857">
    <property type="term" value="F:transmembrane transporter activity"/>
    <property type="evidence" value="ECO:0007669"/>
    <property type="project" value="InterPro"/>
</dbReference>
<reference evidence="7 8" key="1">
    <citation type="submission" date="2019-10" db="EMBL/GenBank/DDBJ databases">
        <title>Glaciimonas soli sp. nov., a psychrophilic bacterium isolated from the forest soil of a high elevation mountain in Taiwan.</title>
        <authorList>
            <person name="Wang L.-T."/>
            <person name="Shieh W.Y."/>
        </authorList>
    </citation>
    <scope>NUCLEOTIDE SEQUENCE [LARGE SCALE GENOMIC DNA]</scope>
    <source>
        <strain evidence="7 8">GS1</strain>
    </source>
</reference>
<evidence type="ECO:0000256" key="5">
    <source>
        <dbReference type="ARBA" id="ARBA00023136"/>
    </source>
</evidence>
<keyword evidence="4 6" id="KW-1133">Transmembrane helix</keyword>
<feature type="transmembrane region" description="Helical" evidence="6">
    <location>
        <begin position="198"/>
        <end position="223"/>
    </location>
</feature>
<evidence type="ECO:0000256" key="3">
    <source>
        <dbReference type="ARBA" id="ARBA00022692"/>
    </source>
</evidence>
<dbReference type="Pfam" id="PF02653">
    <property type="entry name" value="BPD_transp_2"/>
    <property type="match status" value="1"/>
</dbReference>
<keyword evidence="3 6" id="KW-0812">Transmembrane</keyword>
<protein>
    <submittedName>
        <fullName evidence="7">ABC transporter permease</fullName>
    </submittedName>
</protein>
<comment type="caution">
    <text evidence="7">The sequence shown here is derived from an EMBL/GenBank/DDBJ whole genome shotgun (WGS) entry which is preliminary data.</text>
</comment>
<dbReference type="CDD" id="cd06579">
    <property type="entry name" value="TM_PBP1_transp_AraH_like"/>
    <property type="match status" value="1"/>
</dbReference>
<evidence type="ECO:0000256" key="4">
    <source>
        <dbReference type="ARBA" id="ARBA00022989"/>
    </source>
</evidence>